<dbReference type="EMBL" id="CAKOGP040000113">
    <property type="protein sequence ID" value="CAJ1930857.1"/>
    <property type="molecule type" value="Genomic_DNA"/>
</dbReference>
<dbReference type="Proteomes" id="UP001295423">
    <property type="component" value="Unassembled WGS sequence"/>
</dbReference>
<evidence type="ECO:0000256" key="1">
    <source>
        <dbReference type="SAM" id="MobiDB-lite"/>
    </source>
</evidence>
<dbReference type="Pfam" id="PF00300">
    <property type="entry name" value="His_Phos_1"/>
    <property type="match status" value="1"/>
</dbReference>
<feature type="region of interest" description="Disordered" evidence="1">
    <location>
        <begin position="21"/>
        <end position="43"/>
    </location>
</feature>
<name>A0AAD2CHB3_9STRA</name>
<reference evidence="2" key="1">
    <citation type="submission" date="2023-08" db="EMBL/GenBank/DDBJ databases">
        <authorList>
            <person name="Audoor S."/>
            <person name="Bilcke G."/>
        </authorList>
    </citation>
    <scope>NUCLEOTIDE SEQUENCE</scope>
</reference>
<dbReference type="InterPro" id="IPR013078">
    <property type="entry name" value="His_Pase_superF_clade-1"/>
</dbReference>
<dbReference type="AlphaFoldDB" id="A0AAD2CHB3"/>
<dbReference type="PANTHER" id="PTHR16469">
    <property type="entry name" value="UBIQUITIN-ASSOCIATED AND SH3 DOMAIN-CONTAINING BA-RELATED"/>
    <property type="match status" value="1"/>
</dbReference>
<evidence type="ECO:0000313" key="3">
    <source>
        <dbReference type="Proteomes" id="UP001295423"/>
    </source>
</evidence>
<dbReference type="SUPFAM" id="SSF53254">
    <property type="entry name" value="Phosphoglycerate mutase-like"/>
    <property type="match status" value="1"/>
</dbReference>
<accession>A0AAD2CHB3</accession>
<dbReference type="CDD" id="cd07040">
    <property type="entry name" value="HP"/>
    <property type="match status" value="1"/>
</dbReference>
<gene>
    <name evidence="2" type="ORF">CYCCA115_LOCUS2122</name>
</gene>
<comment type="caution">
    <text evidence="2">The sequence shown here is derived from an EMBL/GenBank/DDBJ whole genome shotgun (WGS) entry which is preliminary data.</text>
</comment>
<protein>
    <submittedName>
        <fullName evidence="2">Uncharacterized protein</fullName>
    </submittedName>
</protein>
<organism evidence="2 3">
    <name type="scientific">Cylindrotheca closterium</name>
    <dbReference type="NCBI Taxonomy" id="2856"/>
    <lineage>
        <taxon>Eukaryota</taxon>
        <taxon>Sar</taxon>
        <taxon>Stramenopiles</taxon>
        <taxon>Ochrophyta</taxon>
        <taxon>Bacillariophyta</taxon>
        <taxon>Bacillariophyceae</taxon>
        <taxon>Bacillariophycidae</taxon>
        <taxon>Bacillariales</taxon>
        <taxon>Bacillariaceae</taxon>
        <taxon>Cylindrotheca</taxon>
    </lineage>
</organism>
<dbReference type="InterPro" id="IPR051710">
    <property type="entry name" value="Phosphatase_SH3-domain"/>
</dbReference>
<evidence type="ECO:0000313" key="2">
    <source>
        <dbReference type="EMBL" id="CAJ1930857.1"/>
    </source>
</evidence>
<dbReference type="PANTHER" id="PTHR16469:SF27">
    <property type="entry name" value="UBIQUITIN-ASSOCIATED AND SH3 DOMAIN-CONTAINING BA-RELATED"/>
    <property type="match status" value="1"/>
</dbReference>
<sequence length="215" mass="23597">MCTSQNDDVYMTRHSARADRDHRNWKPLSGHSRDDTECSDGGNRATQQLADAMQDIHIDHIVCSPFYRCLQTVAPMARRKEIQIKVEPGICEVLTMFPPGFKDAEELASEFPIDLDYPPVMTRNELSYEAGDSVAARRAGGTASTLRKHLIGSILFCGHGASCLGIGQAFGGSGYVGYSSVSHFTHDGSRWTIVKLGDVSHLSKDLQDQSLSSAY</sequence>
<dbReference type="InterPro" id="IPR029033">
    <property type="entry name" value="His_PPase_superfam"/>
</dbReference>
<keyword evidence="3" id="KW-1185">Reference proteome</keyword>
<proteinExistence type="predicted"/>
<dbReference type="Gene3D" id="3.40.50.1240">
    <property type="entry name" value="Phosphoglycerate mutase-like"/>
    <property type="match status" value="1"/>
</dbReference>